<dbReference type="PROSITE" id="PS00107">
    <property type="entry name" value="PROTEIN_KINASE_ATP"/>
    <property type="match status" value="1"/>
</dbReference>
<dbReference type="Pfam" id="PF00498">
    <property type="entry name" value="FHA"/>
    <property type="match status" value="1"/>
</dbReference>
<keyword evidence="6" id="KW-0418">Kinase</keyword>
<evidence type="ECO:0000259" key="4">
    <source>
        <dbReference type="PROSITE" id="PS50006"/>
    </source>
</evidence>
<evidence type="ECO:0000313" key="6">
    <source>
        <dbReference type="EMBL" id="OEJ76366.1"/>
    </source>
</evidence>
<dbReference type="PROSITE" id="PS00108">
    <property type="entry name" value="PROTEIN_KINASE_ST"/>
    <property type="match status" value="1"/>
</dbReference>
<dbReference type="CDD" id="cd00060">
    <property type="entry name" value="FHA"/>
    <property type="match status" value="1"/>
</dbReference>
<protein>
    <submittedName>
        <fullName evidence="6">Serine/threonine protein kinase</fullName>
    </submittedName>
</protein>
<comment type="caution">
    <text evidence="6">The sequence shown here is derived from an EMBL/GenBank/DDBJ whole genome shotgun (WGS) entry which is preliminary data.</text>
</comment>
<keyword evidence="6" id="KW-0808">Transferase</keyword>
<accession>A0A1E5QNY7</accession>
<evidence type="ECO:0000259" key="5">
    <source>
        <dbReference type="PROSITE" id="PS50011"/>
    </source>
</evidence>
<organism evidence="6">
    <name type="scientific">Desertifilum tharense IPPAS B-1220</name>
    <dbReference type="NCBI Taxonomy" id="1781255"/>
    <lineage>
        <taxon>Bacteria</taxon>
        <taxon>Bacillati</taxon>
        <taxon>Cyanobacteriota</taxon>
        <taxon>Cyanophyceae</taxon>
        <taxon>Desertifilales</taxon>
        <taxon>Desertifilaceae</taxon>
        <taxon>Desertifilum</taxon>
    </lineage>
</organism>
<dbReference type="PANTHER" id="PTHR24363:SF7">
    <property type="entry name" value="SERINE_THREONINE-PROTEIN KINASE-LIKE PROTEIN E"/>
    <property type="match status" value="1"/>
</dbReference>
<dbReference type="SUPFAM" id="SSF49879">
    <property type="entry name" value="SMAD/FHA domain"/>
    <property type="match status" value="1"/>
</dbReference>
<evidence type="ECO:0000256" key="1">
    <source>
        <dbReference type="ARBA" id="ARBA00022741"/>
    </source>
</evidence>
<evidence type="ECO:0000256" key="3">
    <source>
        <dbReference type="PROSITE-ProRule" id="PRU10141"/>
    </source>
</evidence>
<feature type="binding site" evidence="3">
    <location>
        <position position="184"/>
    </location>
    <ligand>
        <name>ATP</name>
        <dbReference type="ChEBI" id="CHEBI:30616"/>
    </ligand>
</feature>
<evidence type="ECO:0000256" key="2">
    <source>
        <dbReference type="ARBA" id="ARBA00022840"/>
    </source>
</evidence>
<dbReference type="SUPFAM" id="SSF56112">
    <property type="entry name" value="Protein kinase-like (PK-like)"/>
    <property type="match status" value="1"/>
</dbReference>
<dbReference type="InterPro" id="IPR000253">
    <property type="entry name" value="FHA_dom"/>
</dbReference>
<name>A0A1E5QNY7_9CYAN</name>
<dbReference type="GO" id="GO:0004674">
    <property type="term" value="F:protein serine/threonine kinase activity"/>
    <property type="evidence" value="ECO:0007669"/>
    <property type="project" value="UniProtKB-KW"/>
</dbReference>
<dbReference type="SMART" id="SM00220">
    <property type="entry name" value="S_TKc"/>
    <property type="match status" value="1"/>
</dbReference>
<dbReference type="InterPro" id="IPR008271">
    <property type="entry name" value="Ser/Thr_kinase_AS"/>
</dbReference>
<dbReference type="RefSeq" id="WP_069966067.1">
    <property type="nucleotide sequence ID" value="NZ_CM124774.1"/>
</dbReference>
<dbReference type="AlphaFoldDB" id="A0A1E5QNY7"/>
<dbReference type="Pfam" id="PF00069">
    <property type="entry name" value="Pkinase"/>
    <property type="match status" value="1"/>
</dbReference>
<dbReference type="GO" id="GO:0005524">
    <property type="term" value="F:ATP binding"/>
    <property type="evidence" value="ECO:0007669"/>
    <property type="project" value="UniProtKB-UniRule"/>
</dbReference>
<dbReference type="Gene3D" id="1.10.510.10">
    <property type="entry name" value="Transferase(Phosphotransferase) domain 1"/>
    <property type="match status" value="1"/>
</dbReference>
<sequence length="423" mass="47407">MVKLSLLDSTETQIVQFWSFESRSRIRIGRAPDNDVVVTHNLVSRYHLELNVDETSSWQRWQLINLGKNGTLLNGVLVSQAAIEDNALIQLALGGPILKFEAGQASASPPGLASGLSCTHQGNAPENLFCIYCGQLLKYEKIVRQYYILRALGRGGMGTTYLAWNSQVGAQASDRPDSALLVLKELNTDMAQIAKARELFEREARTLRALNHPGIPTFYDFFEENGKRYLAMELIHGQDLERWVYQNGPCTLAQGIEWAIQTCEVLQYLHTQRYPVIHRDIKPANLLLRHRNSRQVSASASSDEKRQIMVIDFGAVKEMGTPPGTRIGAEGYSAPEQDLGRPVPQSDLYAIGPTLVFLLTGQQPGQFYRKQGQFYRLQLEDLPTLTPALRATIERVTEPRAKDRYQSAHQLALALADCLEKAR</sequence>
<dbReference type="InterPro" id="IPR011009">
    <property type="entry name" value="Kinase-like_dom_sf"/>
</dbReference>
<dbReference type="STRING" id="1781255.BH720_05000"/>
<feature type="domain" description="FHA" evidence="4">
    <location>
        <begin position="26"/>
        <end position="78"/>
    </location>
</feature>
<feature type="domain" description="Protein kinase" evidence="5">
    <location>
        <begin position="146"/>
        <end position="416"/>
    </location>
</feature>
<proteinExistence type="predicted"/>
<keyword evidence="6" id="KW-0723">Serine/threonine-protein kinase</keyword>
<reference evidence="6" key="1">
    <citation type="submission" date="2016-09" db="EMBL/GenBank/DDBJ databases">
        <title>Draft genome of thermotolerant cyanobacterium Desertifilum sp. strain IPPAS B-1220.</title>
        <authorList>
            <person name="Sinetova M.A."/>
            <person name="Bolakhan K."/>
            <person name="Zayadan B.K."/>
            <person name="Mironov K.S."/>
            <person name="Ustinova V."/>
            <person name="Kupriyanova E.V."/>
            <person name="Sidorov R.A."/>
            <person name="Skrypnik A.N."/>
            <person name="Gogoleva N.E."/>
            <person name="Gogolev Y.V."/>
            <person name="Los D.A."/>
        </authorList>
    </citation>
    <scope>NUCLEOTIDE SEQUENCE [LARGE SCALE GENOMIC DNA]</scope>
    <source>
        <strain evidence="6">IPPAS B-1220</strain>
    </source>
</reference>
<keyword evidence="2 3" id="KW-0067">ATP-binding</keyword>
<dbReference type="EMBL" id="MJGC01000039">
    <property type="protein sequence ID" value="OEJ76366.1"/>
    <property type="molecule type" value="Genomic_DNA"/>
</dbReference>
<dbReference type="PANTHER" id="PTHR24363">
    <property type="entry name" value="SERINE/THREONINE PROTEIN KINASE"/>
    <property type="match status" value="1"/>
</dbReference>
<dbReference type="InterPro" id="IPR008984">
    <property type="entry name" value="SMAD_FHA_dom_sf"/>
</dbReference>
<gene>
    <name evidence="6" type="ORF">BH720_05000</name>
</gene>
<dbReference type="Gene3D" id="3.30.200.20">
    <property type="entry name" value="Phosphorylase Kinase, domain 1"/>
    <property type="match status" value="1"/>
</dbReference>
<keyword evidence="1 3" id="KW-0547">Nucleotide-binding</keyword>
<dbReference type="Gene3D" id="2.60.200.20">
    <property type="match status" value="1"/>
</dbReference>
<dbReference type="CDD" id="cd14014">
    <property type="entry name" value="STKc_PknB_like"/>
    <property type="match status" value="1"/>
</dbReference>
<dbReference type="SMART" id="SM00240">
    <property type="entry name" value="FHA"/>
    <property type="match status" value="1"/>
</dbReference>
<dbReference type="OrthoDB" id="502205at2"/>
<dbReference type="PROSITE" id="PS50011">
    <property type="entry name" value="PROTEIN_KINASE_DOM"/>
    <property type="match status" value="1"/>
</dbReference>
<dbReference type="PROSITE" id="PS50006">
    <property type="entry name" value="FHA_DOMAIN"/>
    <property type="match status" value="1"/>
</dbReference>
<dbReference type="InterPro" id="IPR000719">
    <property type="entry name" value="Prot_kinase_dom"/>
</dbReference>
<dbReference type="InterPro" id="IPR017441">
    <property type="entry name" value="Protein_kinase_ATP_BS"/>
</dbReference>